<keyword evidence="1" id="KW-1133">Transmembrane helix</keyword>
<protein>
    <submittedName>
        <fullName evidence="2">Uncharacterized protein</fullName>
    </submittedName>
</protein>
<dbReference type="EMBL" id="JABANO010025454">
    <property type="protein sequence ID" value="KAF4720172.1"/>
    <property type="molecule type" value="Genomic_DNA"/>
</dbReference>
<dbReference type="Proteomes" id="UP000553632">
    <property type="component" value="Unassembled WGS sequence"/>
</dbReference>
<gene>
    <name evidence="2" type="ORF">FOZ63_029706</name>
</gene>
<feature type="transmembrane region" description="Helical" evidence="1">
    <location>
        <begin position="28"/>
        <end position="47"/>
    </location>
</feature>
<evidence type="ECO:0000256" key="1">
    <source>
        <dbReference type="SAM" id="Phobius"/>
    </source>
</evidence>
<keyword evidence="3" id="KW-1185">Reference proteome</keyword>
<name>A0A7J6RIT9_PEROL</name>
<keyword evidence="1" id="KW-0812">Transmembrane</keyword>
<proteinExistence type="predicted"/>
<comment type="caution">
    <text evidence="2">The sequence shown here is derived from an EMBL/GenBank/DDBJ whole genome shotgun (WGS) entry which is preliminary data.</text>
</comment>
<dbReference type="AlphaFoldDB" id="A0A7J6RIT9"/>
<reference evidence="2 3" key="1">
    <citation type="submission" date="2020-04" db="EMBL/GenBank/DDBJ databases">
        <title>Perkinsus olseni comparative genomics.</title>
        <authorList>
            <person name="Bogema D.R."/>
        </authorList>
    </citation>
    <scope>NUCLEOTIDE SEQUENCE [LARGE SCALE GENOMIC DNA]</scope>
    <source>
        <strain evidence="2 3">ATCC PRA-207</strain>
    </source>
</reference>
<keyword evidence="1" id="KW-0472">Membrane</keyword>
<accession>A0A7J6RIT9</accession>
<sequence length="117" mass="13056">MHKYVLEGTRLGLVLTLGFTNSKACSMLLSRIVVVFLLAVVMITDFYEVEAAEVNSVHVGFEKFLDSLKSKKGIARNAAASKYFNPHAVHAHHRSRRFPSFSGRERVLRALESHVAA</sequence>
<organism evidence="2 3">
    <name type="scientific">Perkinsus olseni</name>
    <name type="common">Perkinsus atlanticus</name>
    <dbReference type="NCBI Taxonomy" id="32597"/>
    <lineage>
        <taxon>Eukaryota</taxon>
        <taxon>Sar</taxon>
        <taxon>Alveolata</taxon>
        <taxon>Perkinsozoa</taxon>
        <taxon>Perkinsea</taxon>
        <taxon>Perkinsida</taxon>
        <taxon>Perkinsidae</taxon>
        <taxon>Perkinsus</taxon>
    </lineage>
</organism>
<evidence type="ECO:0000313" key="3">
    <source>
        <dbReference type="Proteomes" id="UP000553632"/>
    </source>
</evidence>
<evidence type="ECO:0000313" key="2">
    <source>
        <dbReference type="EMBL" id="KAF4720172.1"/>
    </source>
</evidence>